<dbReference type="SMART" id="SM00304">
    <property type="entry name" value="HAMP"/>
    <property type="match status" value="1"/>
</dbReference>
<dbReference type="RefSeq" id="WP_290316734.1">
    <property type="nucleotide sequence ID" value="NZ_JAUFPN010000125.1"/>
</dbReference>
<dbReference type="InterPro" id="IPR033480">
    <property type="entry name" value="sCache_2"/>
</dbReference>
<gene>
    <name evidence="12" type="ORF">QWZ14_11160</name>
</gene>
<dbReference type="Gene3D" id="6.10.340.10">
    <property type="match status" value="1"/>
</dbReference>
<dbReference type="InterPro" id="IPR004089">
    <property type="entry name" value="MCPsignal_dom"/>
</dbReference>
<feature type="domain" description="HAMP" evidence="11">
    <location>
        <begin position="211"/>
        <end position="264"/>
    </location>
</feature>
<evidence type="ECO:0000256" key="1">
    <source>
        <dbReference type="ARBA" id="ARBA00004651"/>
    </source>
</evidence>
<evidence type="ECO:0000256" key="9">
    <source>
        <dbReference type="SAM" id="Phobius"/>
    </source>
</evidence>
<dbReference type="Gene3D" id="3.30.450.20">
    <property type="entry name" value="PAS domain"/>
    <property type="match status" value="1"/>
</dbReference>
<protein>
    <submittedName>
        <fullName evidence="12">Cache domain-containing protein</fullName>
    </submittedName>
</protein>
<dbReference type="PANTHER" id="PTHR32089">
    <property type="entry name" value="METHYL-ACCEPTING CHEMOTAXIS PROTEIN MCPB"/>
    <property type="match status" value="1"/>
</dbReference>
<dbReference type="SMART" id="SM00283">
    <property type="entry name" value="MA"/>
    <property type="match status" value="1"/>
</dbReference>
<dbReference type="InterPro" id="IPR003660">
    <property type="entry name" value="HAMP_dom"/>
</dbReference>
<keyword evidence="2" id="KW-1003">Cell membrane</keyword>
<evidence type="ECO:0000259" key="10">
    <source>
        <dbReference type="PROSITE" id="PS50111"/>
    </source>
</evidence>
<comment type="subcellular location">
    <subcellularLocation>
        <location evidence="1">Cell membrane</location>
        <topology evidence="1">Multi-pass membrane protein</topology>
    </subcellularLocation>
</comment>
<evidence type="ECO:0000256" key="4">
    <source>
        <dbReference type="ARBA" id="ARBA00022989"/>
    </source>
</evidence>
<dbReference type="Gene3D" id="1.10.287.950">
    <property type="entry name" value="Methyl-accepting chemotaxis protein"/>
    <property type="match status" value="1"/>
</dbReference>
<comment type="caution">
    <text evidence="12">The sequence shown here is derived from an EMBL/GenBank/DDBJ whole genome shotgun (WGS) entry which is preliminary data.</text>
</comment>
<feature type="transmembrane region" description="Helical" evidence="9">
    <location>
        <begin position="12"/>
        <end position="32"/>
    </location>
</feature>
<evidence type="ECO:0000256" key="8">
    <source>
        <dbReference type="PROSITE-ProRule" id="PRU00284"/>
    </source>
</evidence>
<evidence type="ECO:0000313" key="13">
    <source>
        <dbReference type="Proteomes" id="UP001529369"/>
    </source>
</evidence>
<name>A0ABT8A5I4_9PROT</name>
<dbReference type="CDD" id="cd06225">
    <property type="entry name" value="HAMP"/>
    <property type="match status" value="1"/>
</dbReference>
<dbReference type="Pfam" id="PF00015">
    <property type="entry name" value="MCPsignal"/>
    <property type="match status" value="1"/>
</dbReference>
<dbReference type="PROSITE" id="PS50885">
    <property type="entry name" value="HAMP"/>
    <property type="match status" value="1"/>
</dbReference>
<dbReference type="PANTHER" id="PTHR32089:SF112">
    <property type="entry name" value="LYSOZYME-LIKE PROTEIN-RELATED"/>
    <property type="match status" value="1"/>
</dbReference>
<feature type="domain" description="Methyl-accepting transducer" evidence="10">
    <location>
        <begin position="304"/>
        <end position="532"/>
    </location>
</feature>
<comment type="similarity">
    <text evidence="7">Belongs to the methyl-accepting chemotaxis (MCP) protein family.</text>
</comment>
<dbReference type="Pfam" id="PF08269">
    <property type="entry name" value="dCache_2"/>
    <property type="match status" value="1"/>
</dbReference>
<dbReference type="SUPFAM" id="SSF141371">
    <property type="entry name" value="PilZ domain-like"/>
    <property type="match status" value="1"/>
</dbReference>
<accession>A0ABT8A5I4</accession>
<keyword evidence="13" id="KW-1185">Reference proteome</keyword>
<dbReference type="PROSITE" id="PS50111">
    <property type="entry name" value="CHEMOTAXIS_TRANSDUC_2"/>
    <property type="match status" value="1"/>
</dbReference>
<reference evidence="13" key="1">
    <citation type="journal article" date="2019" name="Int. J. Syst. Evol. Microbiol.">
        <title>The Global Catalogue of Microorganisms (GCM) 10K type strain sequencing project: providing services to taxonomists for standard genome sequencing and annotation.</title>
        <authorList>
            <consortium name="The Broad Institute Genomics Platform"/>
            <consortium name="The Broad Institute Genome Sequencing Center for Infectious Disease"/>
            <person name="Wu L."/>
            <person name="Ma J."/>
        </authorList>
    </citation>
    <scope>NUCLEOTIDE SEQUENCE [LARGE SCALE GENOMIC DNA]</scope>
    <source>
        <strain evidence="13">CECT 7131</strain>
    </source>
</reference>
<evidence type="ECO:0000256" key="2">
    <source>
        <dbReference type="ARBA" id="ARBA00022475"/>
    </source>
</evidence>
<dbReference type="Pfam" id="PF00672">
    <property type="entry name" value="HAMP"/>
    <property type="match status" value="1"/>
</dbReference>
<proteinExistence type="inferred from homology"/>
<evidence type="ECO:0000259" key="11">
    <source>
        <dbReference type="PROSITE" id="PS50885"/>
    </source>
</evidence>
<evidence type="ECO:0000313" key="12">
    <source>
        <dbReference type="EMBL" id="MDN3564920.1"/>
    </source>
</evidence>
<dbReference type="Pfam" id="PF07238">
    <property type="entry name" value="PilZ"/>
    <property type="match status" value="1"/>
</dbReference>
<dbReference type="SUPFAM" id="SSF58104">
    <property type="entry name" value="Methyl-accepting chemotaxis protein (MCP) signaling domain"/>
    <property type="match status" value="1"/>
</dbReference>
<dbReference type="InterPro" id="IPR009875">
    <property type="entry name" value="PilZ_domain"/>
</dbReference>
<evidence type="ECO:0000256" key="7">
    <source>
        <dbReference type="ARBA" id="ARBA00029447"/>
    </source>
</evidence>
<dbReference type="InterPro" id="IPR004010">
    <property type="entry name" value="Double_Cache_2"/>
</dbReference>
<dbReference type="SMART" id="SM01049">
    <property type="entry name" value="Cache_2"/>
    <property type="match status" value="1"/>
</dbReference>
<dbReference type="Proteomes" id="UP001529369">
    <property type="component" value="Unassembled WGS sequence"/>
</dbReference>
<evidence type="ECO:0000256" key="5">
    <source>
        <dbReference type="ARBA" id="ARBA00023136"/>
    </source>
</evidence>
<dbReference type="EMBL" id="JAUFPN010000125">
    <property type="protein sequence ID" value="MDN3564920.1"/>
    <property type="molecule type" value="Genomic_DNA"/>
</dbReference>
<evidence type="ECO:0000256" key="3">
    <source>
        <dbReference type="ARBA" id="ARBA00022692"/>
    </source>
</evidence>
<dbReference type="Gene3D" id="2.40.10.220">
    <property type="entry name" value="predicted glycosyltransferase like domains"/>
    <property type="match status" value="1"/>
</dbReference>
<keyword evidence="3 9" id="KW-0812">Transmembrane</keyword>
<keyword evidence="4 9" id="KW-1133">Transmembrane helix</keyword>
<sequence>MLNRLPIAARLHLTTLVAVLGLVALAGMEIAARMQEAEADRTAILRHVVEAAAAIAAGQQAEEAAGRLSRTEAQGRAIEAIRAIRYRGQEYVWINDMAPVMVMHPFRPELEGRPLGEVRDPSGFRLFLGFVAAVRATGSGTVGYLWPRPGDDQPVEKISYVQRFAPWDWVLGSGIYVDDLRALQHAILLKGSAVALAAALVVALLAWVIARSIVGPLGIATRATVTLAGGDLDTPVPGTDRRDELGILARALETFRAEGLEKRRMVAEAARQEQVRDRRRLAMVQHTQDFGASISGVMGRLGHAADAMRQAAGEVASGIEGTRDGTAETLAGAEASAQNLAAVAAATEQLTSSVTEVAQQVGHAAKASADAVTEAGGMERSIASLSEVTARIGGVVRLISEVAGQTNLLALNATIEAARAGEAGKGFAVVASEVKALAGQTAAATEEIGRHIATIQAATEQAVAAMRTVGGAIGRVDGVSAAITAAVEQQAAATRQIARQVQAVSRQTEVATASLARVATAAEAAGATGGVARTAAADVARVAQTLQGEVDHFLIAMRQVGNSRRHYERLPGGNAAATLRLGGRELPARLQDISRGGAALLATVPPGAAPGDEASLTLAEVGRPVPARVVRTFTGGLALVFLEDAETQAVLDGVIARLEAAGHAPAAAAAVA</sequence>
<keyword evidence="6 8" id="KW-0807">Transducer</keyword>
<evidence type="ECO:0000256" key="6">
    <source>
        <dbReference type="ARBA" id="ARBA00023224"/>
    </source>
</evidence>
<organism evidence="12 13">
    <name type="scientific">Paeniroseomonas aquatica</name>
    <dbReference type="NCBI Taxonomy" id="373043"/>
    <lineage>
        <taxon>Bacteria</taxon>
        <taxon>Pseudomonadati</taxon>
        <taxon>Pseudomonadota</taxon>
        <taxon>Alphaproteobacteria</taxon>
        <taxon>Acetobacterales</taxon>
        <taxon>Acetobacteraceae</taxon>
        <taxon>Paeniroseomonas</taxon>
    </lineage>
</organism>
<keyword evidence="5 9" id="KW-0472">Membrane</keyword>
<feature type="transmembrane region" description="Helical" evidence="9">
    <location>
        <begin position="187"/>
        <end position="210"/>
    </location>
</feature>